<protein>
    <recommendedName>
        <fullName evidence="3">Polymerase/histidinol phosphatase N-terminal domain-containing protein</fullName>
    </recommendedName>
</protein>
<proteinExistence type="predicted"/>
<evidence type="ECO:0008006" key="3">
    <source>
        <dbReference type="Google" id="ProtNLM"/>
    </source>
</evidence>
<dbReference type="Gene3D" id="1.10.150.650">
    <property type="match status" value="1"/>
</dbReference>
<dbReference type="Gene3D" id="3.20.20.140">
    <property type="entry name" value="Metal-dependent hydrolases"/>
    <property type="match status" value="1"/>
</dbReference>
<gene>
    <name evidence="1" type="ORF">FEAC_09890</name>
</gene>
<name>A0A0D8FYB4_9ACTN</name>
<comment type="caution">
    <text evidence="1">The sequence shown here is derived from an EMBL/GenBank/DDBJ whole genome shotgun (WGS) entry which is preliminary data.</text>
</comment>
<sequence length="304" mass="32132">MSVEGANVSDEGVMARLGSMTAGCDLHLHSDASDGSVAAAQLATDLGHVHMAVLTDHDTLAGSEAFVQALDSELSPPDGVELSLRWSGGTFHLLVYGYSLASTELALRIDELAMARRNRNLELLERANQAGLEITEAEVLAAAGTTDFLAKSVGRPHFAKVLVDRGYVSSIQDAFDTYLAKGRPLYSPKTLFGLEEIGPLCADLGLVAVIAHPLSLGVPLTSLPDTLAKFQRQGLAGVECYYAGYSPQQRVELAQLASGLKLLITGGSDYHGSFKPGLAALSGFGDLSVAADIGDRLIERLHDR</sequence>
<dbReference type="AlphaFoldDB" id="A0A0D8FYB4"/>
<reference evidence="1 2" key="1">
    <citation type="submission" date="2015-01" db="EMBL/GenBank/DDBJ databases">
        <title>Draft genome of the acidophilic iron oxidizer Ferrimicrobium acidiphilum strain T23.</title>
        <authorList>
            <person name="Poehlein A."/>
            <person name="Eisen S."/>
            <person name="Schloemann M."/>
            <person name="Johnson B.D."/>
            <person name="Daniel R."/>
            <person name="Muehling M."/>
        </authorList>
    </citation>
    <scope>NUCLEOTIDE SEQUENCE [LARGE SCALE GENOMIC DNA]</scope>
    <source>
        <strain evidence="1 2">T23</strain>
    </source>
</reference>
<dbReference type="SUPFAM" id="SSF89550">
    <property type="entry name" value="PHP domain-like"/>
    <property type="match status" value="1"/>
</dbReference>
<dbReference type="PANTHER" id="PTHR42924">
    <property type="entry name" value="EXONUCLEASE"/>
    <property type="match status" value="1"/>
</dbReference>
<evidence type="ECO:0000313" key="2">
    <source>
        <dbReference type="Proteomes" id="UP000032336"/>
    </source>
</evidence>
<dbReference type="eggNOG" id="COG0613">
    <property type="taxonomic scope" value="Bacteria"/>
</dbReference>
<dbReference type="GO" id="GO:0004534">
    <property type="term" value="F:5'-3' RNA exonuclease activity"/>
    <property type="evidence" value="ECO:0007669"/>
    <property type="project" value="TreeGrafter"/>
</dbReference>
<dbReference type="InterPro" id="IPR052018">
    <property type="entry name" value="PHP_domain"/>
</dbReference>
<evidence type="ECO:0000313" key="1">
    <source>
        <dbReference type="EMBL" id="KJE77277.1"/>
    </source>
</evidence>
<dbReference type="EMBL" id="JXUW01000006">
    <property type="protein sequence ID" value="KJE77277.1"/>
    <property type="molecule type" value="Genomic_DNA"/>
</dbReference>
<keyword evidence="2" id="KW-1185">Reference proteome</keyword>
<dbReference type="InterPro" id="IPR016195">
    <property type="entry name" value="Pol/histidinol_Pase-like"/>
</dbReference>
<dbReference type="GO" id="GO:0035312">
    <property type="term" value="F:5'-3' DNA exonuclease activity"/>
    <property type="evidence" value="ECO:0007669"/>
    <property type="project" value="TreeGrafter"/>
</dbReference>
<dbReference type="Proteomes" id="UP000032336">
    <property type="component" value="Unassembled WGS sequence"/>
</dbReference>
<accession>A0A0D8FYB4</accession>
<dbReference type="PANTHER" id="PTHR42924:SF3">
    <property type="entry name" value="POLYMERASE_HISTIDINOL PHOSPHATASE N-TERMINAL DOMAIN-CONTAINING PROTEIN"/>
    <property type="match status" value="1"/>
</dbReference>
<dbReference type="STRING" id="1121877.FEAC_09890"/>
<organism evidence="1 2">
    <name type="scientific">Ferrimicrobium acidiphilum DSM 19497</name>
    <dbReference type="NCBI Taxonomy" id="1121877"/>
    <lineage>
        <taxon>Bacteria</taxon>
        <taxon>Bacillati</taxon>
        <taxon>Actinomycetota</taxon>
        <taxon>Acidimicrobiia</taxon>
        <taxon>Acidimicrobiales</taxon>
        <taxon>Acidimicrobiaceae</taxon>
        <taxon>Ferrimicrobium</taxon>
    </lineage>
</organism>